<dbReference type="InterPro" id="IPR036890">
    <property type="entry name" value="HATPase_C_sf"/>
</dbReference>
<dbReference type="Pfam" id="PF00651">
    <property type="entry name" value="BTB"/>
    <property type="match status" value="1"/>
</dbReference>
<accession>A0AAD6SAS7</accession>
<comment type="caution">
    <text evidence="2">The sequence shown here is derived from an EMBL/GenBank/DDBJ whole genome shotgun (WGS) entry which is preliminary data.</text>
</comment>
<dbReference type="SUPFAM" id="SSF54695">
    <property type="entry name" value="POZ domain"/>
    <property type="match status" value="1"/>
</dbReference>
<organism evidence="2 3">
    <name type="scientific">Mycena alexandri</name>
    <dbReference type="NCBI Taxonomy" id="1745969"/>
    <lineage>
        <taxon>Eukaryota</taxon>
        <taxon>Fungi</taxon>
        <taxon>Dikarya</taxon>
        <taxon>Basidiomycota</taxon>
        <taxon>Agaricomycotina</taxon>
        <taxon>Agaricomycetes</taxon>
        <taxon>Agaricomycetidae</taxon>
        <taxon>Agaricales</taxon>
        <taxon>Marasmiineae</taxon>
        <taxon>Mycenaceae</taxon>
        <taxon>Mycena</taxon>
    </lineage>
</organism>
<dbReference type="InterPro" id="IPR000210">
    <property type="entry name" value="BTB/POZ_dom"/>
</dbReference>
<protein>
    <recommendedName>
        <fullName evidence="1">BTB domain-containing protein</fullName>
    </recommendedName>
</protein>
<dbReference type="CDD" id="cd18186">
    <property type="entry name" value="BTB_POZ_ZBTB_KLHL-like"/>
    <property type="match status" value="1"/>
</dbReference>
<dbReference type="Pfam" id="PF25794">
    <property type="entry name" value="SACS"/>
    <property type="match status" value="2"/>
</dbReference>
<dbReference type="EMBL" id="JARJCM010000172">
    <property type="protein sequence ID" value="KAJ7024298.1"/>
    <property type="molecule type" value="Genomic_DNA"/>
</dbReference>
<dbReference type="Proteomes" id="UP001218188">
    <property type="component" value="Unassembled WGS sequence"/>
</dbReference>
<dbReference type="InterPro" id="IPR011333">
    <property type="entry name" value="SKP1/BTB/POZ_sf"/>
</dbReference>
<reference evidence="2" key="1">
    <citation type="submission" date="2023-03" db="EMBL/GenBank/DDBJ databases">
        <title>Massive genome expansion in bonnet fungi (Mycena s.s.) driven by repeated elements and novel gene families across ecological guilds.</title>
        <authorList>
            <consortium name="Lawrence Berkeley National Laboratory"/>
            <person name="Harder C.B."/>
            <person name="Miyauchi S."/>
            <person name="Viragh M."/>
            <person name="Kuo A."/>
            <person name="Thoen E."/>
            <person name="Andreopoulos B."/>
            <person name="Lu D."/>
            <person name="Skrede I."/>
            <person name="Drula E."/>
            <person name="Henrissat B."/>
            <person name="Morin E."/>
            <person name="Kohler A."/>
            <person name="Barry K."/>
            <person name="LaButti K."/>
            <person name="Morin E."/>
            <person name="Salamov A."/>
            <person name="Lipzen A."/>
            <person name="Mereny Z."/>
            <person name="Hegedus B."/>
            <person name="Baldrian P."/>
            <person name="Stursova M."/>
            <person name="Weitz H."/>
            <person name="Taylor A."/>
            <person name="Grigoriev I.V."/>
            <person name="Nagy L.G."/>
            <person name="Martin F."/>
            <person name="Kauserud H."/>
        </authorList>
    </citation>
    <scope>NUCLEOTIDE SEQUENCE</scope>
    <source>
        <strain evidence="2">CBHHK200</strain>
    </source>
</reference>
<dbReference type="SUPFAM" id="SSF55874">
    <property type="entry name" value="ATPase domain of HSP90 chaperone/DNA topoisomerase II/histidine kinase"/>
    <property type="match status" value="2"/>
</dbReference>
<evidence type="ECO:0000313" key="3">
    <source>
        <dbReference type="Proteomes" id="UP001218188"/>
    </source>
</evidence>
<keyword evidence="3" id="KW-1185">Reference proteome</keyword>
<dbReference type="Gene3D" id="3.30.710.10">
    <property type="entry name" value="Potassium Channel Kv1.1, Chain A"/>
    <property type="match status" value="1"/>
</dbReference>
<dbReference type="InterPro" id="IPR052972">
    <property type="entry name" value="Sacsin_chaperone_reg"/>
</dbReference>
<dbReference type="PANTHER" id="PTHR15600">
    <property type="entry name" value="SACSIN"/>
    <property type="match status" value="1"/>
</dbReference>
<proteinExistence type="predicted"/>
<evidence type="ECO:0000313" key="2">
    <source>
        <dbReference type="EMBL" id="KAJ7024298.1"/>
    </source>
</evidence>
<dbReference type="NCBIfam" id="NF047352">
    <property type="entry name" value="P_loop_sacsin"/>
    <property type="match status" value="1"/>
</dbReference>
<sequence length="2628" mass="293254">MPKSFRERVDVTSIIRSILDSYPLGNGILRELLQNSDDAAATEQTFILDLRNHPIELLVDPELVHSQGPALLAVNNSRFTEADWIAIRTIHNSSKTQDEKKIGKFGIGVRACYHLTDNPHFLSGSTLGIFDPHDRFFDKAAGGLEIDLVKESSQYPDQLGPFADLLDSTDNFPGTIVRLPLRSAEQASRSNIKQTSVDAAEIVTLFQDFVEKELSVVMLFLKHIRSIRLKVINSEGIETFIGGAEIPDLSISEKRAFFPHNAVSSETFKCTINVETPDGHTSKSWRIFHSIDSPSNTSAILKGLLGYDVETELLAKKDKLFPHIALAFPINQDEVLDGRLFTLLPLPIYTRFPVHVHAILALTQDRQSLRNIEEVGTGSRSRERFLVTWNQAVFQEFLPAAWSRLLRILIAEGELENVWLAWPTSDHVNDYWNQILPNLTAKILASDLAVFPKFGNSEAHVALSSGLVASPSDNTDVLMSLSRVGLSIVRPPPHIQDVLRAKSDLLHPNSVRNELLSRIPALTEASDEDKNNILQYLVLHPGSVSHVIGLPLVPLISGRRISLSEASQNKYTLVTEEQEKVFGIYDADLVPLSKMSAQVSDAFCSSTTVNVILLDAVKVHHFLQKGFEAVDPLHATLEDKVQWLTQFWAWMFSSTWKYKADLLKRIDQLHLLPTSRGPLRQLRSRVPLPVEGPPTLQAWSMLGAQFLHPDFIPYQSAFQHAVVQSDDVAFLVDTISPDLIPTLDKDSAQLIQTHIVRCLSSLKKSLADNPVRRGMLMRNFIQLPIFPTRVVDDEHDLSALHLHNASKRLVYIRCDNDYPVPAIPDLTFFDVAADGGALRDIITSDRQVLSQVGVLEMAIDYLDAQAPRNYNALLTRIIQHLPILSGPAKTKLQSVAFISVIGASGKVPPNQVIDPGSELEIIFNGEHGKLPDVPWGTDYLAMLTSQGFFLRELTPDIVSERIRYFSAGSRLADDTSSGIFVKAKWFLMLLDKRWDSISQTTNIAEHLSAKWLPTLGSSALGAPNGSRDHKYSQYLFDLVLPMVDVTIRNERLRTALGWGEIPISVLMSQLRKALVQPAHRLARLTSLIKEFSRRFSDLSATDLDSLKHTVSGHRWVPVSRDTDIIVETKYALLQSPNNSTSRFSPTSQFKGVMKELLDGNGRAFLTVMGCLEKPCLDTLFAELKLLARHPPTAMVASQAVGILTEIDGMISDSDIDDHSELWVPGTDFVLRPISEVYFEDTLTDFRTSDLHPAHSTISRAVARNLKISFLSTLELGDEDEDMQMGEVFTSRVRGVLDAYDIQYALNEYLANAVDAKATEFSVILDERTFESSRVFTKRLGDLQRTPSLFLFNNAVVKPEDFHGLRMVGQGGKGSDPDTIGRYGLGALSLFHFADVVQLISGDSLLILDPSGDYLPPLKGKPRTALKMRLADVSRRYPDHLSCFDSLHGFSKSDSYYEGTLFRLPLRNQSSRISSTQCSISSCLNLLNGPYHGLAKDAMYFTPLEQVSAGHRGPLGEITSVWSISASRTTESVDTASQITTSTLRLDHQKWLITKSVTPLSEVPAAYRPVLAEMKLDTTRIGLVVRMAFPLGESGISRNHLFSSLRLPIKSSLPAHIHAQFSLSSDRRHIRFEPPDGSGLRLPQAAYNHWILSTLVAPLYISSINHVPKSLLDVNSFAWWPTAPMVTDDISRTIIHAFYELLPASLDPMCHSVTGSRIAPMAAKFCGSETSPRIIKILRFLESPNVVHLSLPEISSLAFSPTAGSHLPVVDPTFVKEIIKGRRAALATLFANKQIGTEDIDAVLLLLLKGDVPVGDVPLFIQEDRLVCVNTGAAVLYAPPTRLIPVALAIFPPNRFIRVGREAQELLFGSADLPNVRPFDETGVITLLKEQMPSTSRCPCTAIANNHLVANFWSNYERLPGPPQLSSLENLPLIATTNGEYLSAVYCRDGSNAILQPATGELDGRLIAAMESLDVVFYRLPPPFAASHAKTLTLETCIRAIQRKSDRIPSAVNADYLCNWIRDRVYFCADADRGIVSSLPIWEALRGGEQVLLAASEVEMLPFHTLDLENFANFVRPAIALARYSLPLETVIRWSPTRQAMSSIRLAEILDLPHGLNDQNREDYSRLLNAFLTLQDRDWRLPVPDGNLVLRPISEFYDHSNPLFSEVLSLEWSDLTLFLHPSFRHLSLQLRSKGLKVEVDWNSFLRCARCIQTALAGGQLPDNDLVAKATIVYTFYNSNGCRLPLEVMADPAKWDQLSRIPFIPRAPERSTAFSFNPELYCVPLPVVASPAQVVRQEYEQVAWTQRARFQDQPGRNLATNPLLGVPRVEEVVSHLIVLATRIAQEHTGDHTLLEHLQATYRWLNGNNEEARLHLLLATDLAIFLNVDDPLSEVWEWRSAKELLFDIEYDWPETNTFRARKSLQDYRPLLLAAGAGSEHAVEYRPRTTVADGNTLREAFDGMRRAGQLTDVVLLPSAMEDVEVENLRAHSAFLGAAIPHVRDGLLGWREGTSESKTYSFPGSYFGARAVLDFIYTGKIEPNPGETGNGHMDLLRDLLELLRAADEWNMPELRDEIGRLVKEWRLLSRDTYQIIVNTAKEYQATSLLDYCREWGDKNPAAVRRNGEDEEEH</sequence>
<dbReference type="PROSITE" id="PS50097">
    <property type="entry name" value="BTB"/>
    <property type="match status" value="1"/>
</dbReference>
<dbReference type="Gene3D" id="3.30.565.10">
    <property type="entry name" value="Histidine kinase-like ATPase, C-terminal domain"/>
    <property type="match status" value="1"/>
</dbReference>
<name>A0AAD6SAS7_9AGAR</name>
<gene>
    <name evidence="2" type="ORF">C8F04DRAFT_1239748</name>
</gene>
<evidence type="ECO:0000259" key="1">
    <source>
        <dbReference type="PROSITE" id="PS50097"/>
    </source>
</evidence>
<dbReference type="GO" id="GO:0030544">
    <property type="term" value="F:Hsp70 protein binding"/>
    <property type="evidence" value="ECO:0007669"/>
    <property type="project" value="TreeGrafter"/>
</dbReference>
<dbReference type="InterPro" id="IPR058210">
    <property type="entry name" value="SACS/Nov_dom"/>
</dbReference>
<dbReference type="SMART" id="SM00225">
    <property type="entry name" value="BTB"/>
    <property type="match status" value="1"/>
</dbReference>
<dbReference type="PANTHER" id="PTHR15600:SF42">
    <property type="entry name" value="SACSIN"/>
    <property type="match status" value="1"/>
</dbReference>
<feature type="domain" description="BTB" evidence="1">
    <location>
        <begin position="2467"/>
        <end position="2540"/>
    </location>
</feature>